<keyword evidence="9" id="KW-1015">Disulfide bond</keyword>
<evidence type="ECO:0000256" key="5">
    <source>
        <dbReference type="ARBA" id="ARBA00022692"/>
    </source>
</evidence>
<dbReference type="InterPro" id="IPR038126">
    <property type="entry name" value="RAMP_sf"/>
</dbReference>
<name>A0A151N9W0_ALLMI</name>
<keyword evidence="6 15" id="KW-0732">Signal</keyword>
<evidence type="ECO:0000256" key="6">
    <source>
        <dbReference type="ARBA" id="ARBA00022729"/>
    </source>
</evidence>
<dbReference type="InterPro" id="IPR006985">
    <property type="entry name" value="RAMP"/>
</dbReference>
<dbReference type="FunFam" id="1.10.150.510:FF:000002">
    <property type="entry name" value="Receptor activity-modifying protein 1"/>
    <property type="match status" value="1"/>
</dbReference>
<evidence type="ECO:0000256" key="7">
    <source>
        <dbReference type="ARBA" id="ARBA00022989"/>
    </source>
</evidence>
<comment type="similarity">
    <text evidence="2">Belongs to the RAMP family.</text>
</comment>
<dbReference type="Gene3D" id="1.10.150.510">
    <property type="entry name" value="Receptor activity modifying family"/>
    <property type="match status" value="1"/>
</dbReference>
<keyword evidence="4" id="KW-1003">Cell membrane</keyword>
<dbReference type="PANTHER" id="PTHR14076">
    <property type="entry name" value="RECEPTOR ACTIVITY MODIFYING PROTEIN RAMP"/>
    <property type="match status" value="1"/>
</dbReference>
<dbReference type="GO" id="GO:0015026">
    <property type="term" value="F:coreceptor activity"/>
    <property type="evidence" value="ECO:0007669"/>
    <property type="project" value="InterPro"/>
</dbReference>
<keyword evidence="10 16" id="KW-0675">Receptor</keyword>
<evidence type="ECO:0000256" key="4">
    <source>
        <dbReference type="ARBA" id="ARBA00022475"/>
    </source>
</evidence>
<sequence length="144" mass="16643">MALLPRRFLCFLLAHHFIVVTACHEASYSQLIQQYCLGQFKLDMEAIGQKLWCDWDETVDTYGELTNCTLLIAGKLDCYWPNKLVDEFFIAIHKHYFKNCSLSGRSLKDPPNNILYPFIVIPILVTLLMTVLVVWRSKKSEGIV</sequence>
<dbReference type="Pfam" id="PF04901">
    <property type="entry name" value="RAMP"/>
    <property type="match status" value="1"/>
</dbReference>
<organism evidence="16 17">
    <name type="scientific">Alligator mississippiensis</name>
    <name type="common">American alligator</name>
    <dbReference type="NCBI Taxonomy" id="8496"/>
    <lineage>
        <taxon>Eukaryota</taxon>
        <taxon>Metazoa</taxon>
        <taxon>Chordata</taxon>
        <taxon>Craniata</taxon>
        <taxon>Vertebrata</taxon>
        <taxon>Euteleostomi</taxon>
        <taxon>Archelosauria</taxon>
        <taxon>Archosauria</taxon>
        <taxon>Crocodylia</taxon>
        <taxon>Alligatoridae</taxon>
        <taxon>Alligatorinae</taxon>
        <taxon>Alligator</taxon>
    </lineage>
</organism>
<dbReference type="GO" id="GO:0007186">
    <property type="term" value="P:G protein-coupled receptor signaling pathway"/>
    <property type="evidence" value="ECO:0007669"/>
    <property type="project" value="TreeGrafter"/>
</dbReference>
<evidence type="ECO:0000256" key="10">
    <source>
        <dbReference type="ARBA" id="ARBA00023170"/>
    </source>
</evidence>
<dbReference type="CTD" id="10267"/>
<evidence type="ECO:0000256" key="2">
    <source>
        <dbReference type="ARBA" id="ARBA00007087"/>
    </source>
</evidence>
<feature type="signal peptide" evidence="15">
    <location>
        <begin position="1"/>
        <end position="22"/>
    </location>
</feature>
<keyword evidence="7 14" id="KW-1133">Transmembrane helix</keyword>
<dbReference type="GO" id="GO:0005886">
    <property type="term" value="C:plasma membrane"/>
    <property type="evidence" value="ECO:0007669"/>
    <property type="project" value="UniProtKB-SubCell"/>
</dbReference>
<evidence type="ECO:0000313" key="16">
    <source>
        <dbReference type="EMBL" id="KYO33561.1"/>
    </source>
</evidence>
<evidence type="ECO:0000256" key="14">
    <source>
        <dbReference type="SAM" id="Phobius"/>
    </source>
</evidence>
<dbReference type="GeneID" id="106737204"/>
<comment type="caution">
    <text evidence="16">The sequence shown here is derived from an EMBL/GenBank/DDBJ whole genome shotgun (WGS) entry which is preliminary data.</text>
</comment>
<evidence type="ECO:0000256" key="15">
    <source>
        <dbReference type="SAM" id="SignalP"/>
    </source>
</evidence>
<dbReference type="GO" id="GO:0031623">
    <property type="term" value="P:receptor internalization"/>
    <property type="evidence" value="ECO:0007669"/>
    <property type="project" value="TreeGrafter"/>
</dbReference>
<evidence type="ECO:0000256" key="12">
    <source>
        <dbReference type="ARBA" id="ARBA00049570"/>
    </source>
</evidence>
<feature type="transmembrane region" description="Helical" evidence="14">
    <location>
        <begin position="114"/>
        <end position="135"/>
    </location>
</feature>
<evidence type="ECO:0000256" key="1">
    <source>
        <dbReference type="ARBA" id="ARBA00004251"/>
    </source>
</evidence>
<protein>
    <recommendedName>
        <fullName evidence="11">Receptor activity-modifying protein 1</fullName>
    </recommendedName>
</protein>
<dbReference type="GO" id="GO:0006886">
    <property type="term" value="P:intracellular protein transport"/>
    <property type="evidence" value="ECO:0007669"/>
    <property type="project" value="InterPro"/>
</dbReference>
<evidence type="ECO:0000313" key="17">
    <source>
        <dbReference type="Proteomes" id="UP000050525"/>
    </source>
</evidence>
<evidence type="ECO:0000256" key="9">
    <source>
        <dbReference type="ARBA" id="ARBA00023157"/>
    </source>
</evidence>
<dbReference type="PANTHER" id="PTHR14076:SF3">
    <property type="entry name" value="RECEPTOR ACTIVITY-MODIFYING PROTEIN 1"/>
    <property type="match status" value="1"/>
</dbReference>
<dbReference type="GO" id="GO:0008277">
    <property type="term" value="P:regulation of G protein-coupled receptor signaling pathway"/>
    <property type="evidence" value="ECO:0007669"/>
    <property type="project" value="InterPro"/>
</dbReference>
<dbReference type="GO" id="GO:0043235">
    <property type="term" value="C:receptor complex"/>
    <property type="evidence" value="ECO:0007669"/>
    <property type="project" value="TreeGrafter"/>
</dbReference>
<dbReference type="GO" id="GO:0072659">
    <property type="term" value="P:protein localization to plasma membrane"/>
    <property type="evidence" value="ECO:0007669"/>
    <property type="project" value="TreeGrafter"/>
</dbReference>
<dbReference type="GO" id="GO:0006816">
    <property type="term" value="P:calcium ion transport"/>
    <property type="evidence" value="ECO:0007669"/>
    <property type="project" value="TreeGrafter"/>
</dbReference>
<dbReference type="AlphaFoldDB" id="A0A151N9W0"/>
<reference evidence="16 17" key="1">
    <citation type="journal article" date="2012" name="Genome Biol.">
        <title>Sequencing three crocodilian genomes to illuminate the evolution of archosaurs and amniotes.</title>
        <authorList>
            <person name="St John J.A."/>
            <person name="Braun E.L."/>
            <person name="Isberg S.R."/>
            <person name="Miles L.G."/>
            <person name="Chong A.Y."/>
            <person name="Gongora J."/>
            <person name="Dalzell P."/>
            <person name="Moran C."/>
            <person name="Bed'hom B."/>
            <person name="Abzhanov A."/>
            <person name="Burgess S.C."/>
            <person name="Cooksey A.M."/>
            <person name="Castoe T.A."/>
            <person name="Crawford N.G."/>
            <person name="Densmore L.D."/>
            <person name="Drew J.C."/>
            <person name="Edwards S.V."/>
            <person name="Faircloth B.C."/>
            <person name="Fujita M.K."/>
            <person name="Greenwold M.J."/>
            <person name="Hoffmann F.G."/>
            <person name="Howard J.M."/>
            <person name="Iguchi T."/>
            <person name="Janes D.E."/>
            <person name="Khan S.Y."/>
            <person name="Kohno S."/>
            <person name="de Koning A.J."/>
            <person name="Lance S.L."/>
            <person name="McCarthy F.M."/>
            <person name="McCormack J.E."/>
            <person name="Merchant M.E."/>
            <person name="Peterson D.G."/>
            <person name="Pollock D.D."/>
            <person name="Pourmand N."/>
            <person name="Raney B.J."/>
            <person name="Roessler K.A."/>
            <person name="Sanford J.R."/>
            <person name="Sawyer R.H."/>
            <person name="Schmidt C.J."/>
            <person name="Triplett E.W."/>
            <person name="Tuberville T.D."/>
            <person name="Venegas-Anaya M."/>
            <person name="Howard J.T."/>
            <person name="Jarvis E.D."/>
            <person name="Guillette L.J.Jr."/>
            <person name="Glenn T.C."/>
            <person name="Green R.E."/>
            <person name="Ray D.A."/>
        </authorList>
    </citation>
    <scope>NUCLEOTIDE SEQUENCE [LARGE SCALE GENOMIC DNA]</scope>
    <source>
        <strain evidence="16">KSC_2009_1</strain>
    </source>
</reference>
<dbReference type="STRING" id="8496.A0A151N9W0"/>
<evidence type="ECO:0000256" key="13">
    <source>
        <dbReference type="ARBA" id="ARBA00049674"/>
    </source>
</evidence>
<dbReference type="KEGG" id="amj:106737204"/>
<evidence type="ECO:0000256" key="3">
    <source>
        <dbReference type="ARBA" id="ARBA00022448"/>
    </source>
</evidence>
<comment type="function">
    <text evidence="12">Accessory protein that interacts with and modulates the function of G-protein coupled receptors including calcitonin gene-related peptide type 1 receptor (CALCRL) and calcitonin receptor (CALCR). Required for the transport of CALCRL to the plasma membrane. Together with CALCRL, form the receptor complex for the calcitonin gene-related peptides CGRP1/CALCA and CGRP2/CALCB. Together with CALCR, form the AMYR1 receptor complex for amylin/IAPP and CGRP1/CALCA.</text>
</comment>
<feature type="chain" id="PRO_5007585869" description="Receptor activity-modifying protein 1" evidence="15">
    <location>
        <begin position="23"/>
        <end position="144"/>
    </location>
</feature>
<proteinExistence type="inferred from homology"/>
<comment type="subunit">
    <text evidence="13">Heterodimer of CALCRL and RAMP1; the interaction induces allosteric modulation of CALCRL function and CGRP1/CALCA and CGRP2/CALCB ligand specificity. Heterodimer of CALCR and RAMP1; interaction forms the AMYR1 receptor complex for amylin/IAPP and CGRP1/CALCA ligands.</text>
</comment>
<dbReference type="Proteomes" id="UP000050525">
    <property type="component" value="Unassembled WGS sequence"/>
</dbReference>
<dbReference type="PROSITE" id="PS51257">
    <property type="entry name" value="PROKAR_LIPOPROTEIN"/>
    <property type="match status" value="1"/>
</dbReference>
<keyword evidence="5 14" id="KW-0812">Transmembrane</keyword>
<keyword evidence="8 14" id="KW-0472">Membrane</keyword>
<comment type="subcellular location">
    <subcellularLocation>
        <location evidence="1">Cell membrane</location>
        <topology evidence="1">Single-pass type I membrane protein</topology>
    </subcellularLocation>
</comment>
<dbReference type="OrthoDB" id="10007519at2759"/>
<evidence type="ECO:0000256" key="11">
    <source>
        <dbReference type="ARBA" id="ARBA00041071"/>
    </source>
</evidence>
<keyword evidence="3" id="KW-0813">Transport</keyword>
<dbReference type="GO" id="GO:0032870">
    <property type="term" value="P:cellular response to hormone stimulus"/>
    <property type="evidence" value="ECO:0007669"/>
    <property type="project" value="TreeGrafter"/>
</dbReference>
<dbReference type="GO" id="GO:0009986">
    <property type="term" value="C:cell surface"/>
    <property type="evidence" value="ECO:0007669"/>
    <property type="project" value="TreeGrafter"/>
</dbReference>
<evidence type="ECO:0000256" key="8">
    <source>
        <dbReference type="ARBA" id="ARBA00023136"/>
    </source>
</evidence>
<gene>
    <name evidence="16" type="primary">RAMP1-1</name>
    <name evidence="16" type="ORF">Y1Q_0008732</name>
</gene>
<accession>A0A151N9W0</accession>
<keyword evidence="17" id="KW-1185">Reference proteome</keyword>
<dbReference type="EMBL" id="AKHW03003682">
    <property type="protein sequence ID" value="KYO33561.1"/>
    <property type="molecule type" value="Genomic_DNA"/>
</dbReference>
<dbReference type="eggNOG" id="ENOG502S0TC">
    <property type="taxonomic scope" value="Eukaryota"/>
</dbReference>